<evidence type="ECO:0000313" key="2">
    <source>
        <dbReference type="Proteomes" id="UP000253345"/>
    </source>
</evidence>
<dbReference type="AlphaFoldDB" id="A0A368YP65"/>
<dbReference type="RefSeq" id="WP_114349975.1">
    <property type="nucleotide sequence ID" value="NZ_QPJL01000015.1"/>
</dbReference>
<comment type="caution">
    <text evidence="1">The sequence shown here is derived from an EMBL/GenBank/DDBJ whole genome shotgun (WGS) entry which is preliminary data.</text>
</comment>
<evidence type="ECO:0008006" key="3">
    <source>
        <dbReference type="Google" id="ProtNLM"/>
    </source>
</evidence>
<sequence length="655" mass="71638">MSKKYLSLAAFVLAVIAAAYFWTHRNPLSRLDAPTGYIFSGLEIIDSETGKEAVIEEYAFFADMFLAMADQLAAAAEQGYLMVDPRAETATLLVEGTTAVAPLPEPGKEVPFDVGTSGSAPIFLSYSAGDDRFTLRAPESALEIALDFNVSFVRAQGDIQDLIAAQNDMQAQRIAALAEWNSDIDRLQAELTARPEATARTYRLNLPGDFTTIAIPLSATYDDSDDAGQSGVVDRVTGETLFNLRLDTAEALKRIFAAERESYLGPDDDIRILHEDDHTIIVARRDRPFFFLSTVITGSVGYAVHADAEDLAQLRTAWQAAESLSGERPDPGVVTSADFDAMTWFRDQGAALAARTKNNAGFAESFHEQVTTELVADKLLSGQSGIRGSLMLRESSKIDDPFATLFEVNYACLPRLRTDESPVTLHERLSTNPFSNGLAYRDLALDAIAASISHNAFGVASDHVFNPLTDQAIRQPAVWAWQSPVGAFGADNLSYFGYRVRDLGGQFQLVCATSSENPYAALAGLQILDDQPLPGLSGLPPMISARFERYPAAHAIGDGLYEVRESPEGGYLLIDTDGTRLSDIPFERSWSYDEIQAFKTTDAKGRSALWSFSGEQLLPYEYDDIDDAPNGIIEARKGDQTLFYSLAERRFVPQP</sequence>
<dbReference type="OrthoDB" id="5865827at2"/>
<proteinExistence type="predicted"/>
<accession>A0A368YP65</accession>
<keyword evidence="2" id="KW-1185">Reference proteome</keyword>
<dbReference type="Proteomes" id="UP000253345">
    <property type="component" value="Unassembled WGS sequence"/>
</dbReference>
<organism evidence="1 2">
    <name type="scientific">Paracoccus lutimaris</name>
    <dbReference type="NCBI Taxonomy" id="1490030"/>
    <lineage>
        <taxon>Bacteria</taxon>
        <taxon>Pseudomonadati</taxon>
        <taxon>Pseudomonadota</taxon>
        <taxon>Alphaproteobacteria</taxon>
        <taxon>Rhodobacterales</taxon>
        <taxon>Paracoccaceae</taxon>
        <taxon>Paracoccus</taxon>
    </lineage>
</organism>
<gene>
    <name evidence="1" type="ORF">DFP89_11575</name>
</gene>
<protein>
    <recommendedName>
        <fullName evidence="3">WG repeat protein</fullName>
    </recommendedName>
</protein>
<name>A0A368YP65_9RHOB</name>
<evidence type="ECO:0000313" key="1">
    <source>
        <dbReference type="EMBL" id="RCW81399.1"/>
    </source>
</evidence>
<dbReference type="EMBL" id="QPJL01000015">
    <property type="protein sequence ID" value="RCW81399.1"/>
    <property type="molecule type" value="Genomic_DNA"/>
</dbReference>
<reference evidence="1 2" key="1">
    <citation type="submission" date="2018-07" db="EMBL/GenBank/DDBJ databases">
        <title>Genomic Encyclopedia of Type Strains, Phase III (KMG-III): the genomes of soil and plant-associated and newly described type strains.</title>
        <authorList>
            <person name="Whitman W."/>
        </authorList>
    </citation>
    <scope>NUCLEOTIDE SEQUENCE [LARGE SCALE GENOMIC DNA]</scope>
    <source>
        <strain evidence="1 2">CECT 8525</strain>
    </source>
</reference>